<comment type="similarity">
    <text evidence="1">Belongs to the type IV zinc-finger family. Class A subfamily.</text>
</comment>
<reference evidence="9" key="1">
    <citation type="journal article" date="2022" name="Front. Genet.">
        <title>Chromosome-Scale Assembly of the Dendrobium nobile Genome Provides Insights Into the Molecular Mechanism of the Biosynthesis of the Medicinal Active Ingredient of Dendrobium.</title>
        <authorList>
            <person name="Xu Q."/>
            <person name="Niu S.-C."/>
            <person name="Li K.-L."/>
            <person name="Zheng P.-J."/>
            <person name="Zhang X.-J."/>
            <person name="Jia Y."/>
            <person name="Liu Y."/>
            <person name="Niu Y.-X."/>
            <person name="Yu L.-H."/>
            <person name="Chen D.-F."/>
            <person name="Zhang G.-Q."/>
        </authorList>
    </citation>
    <scope>NUCLEOTIDE SEQUENCE</scope>
    <source>
        <tissue evidence="9">Leaf</tissue>
    </source>
</reference>
<evidence type="ECO:0000256" key="7">
    <source>
        <dbReference type="SAM" id="MobiDB-lite"/>
    </source>
</evidence>
<dbReference type="EMBL" id="JAGYWB010000018">
    <property type="protein sequence ID" value="KAI0493069.1"/>
    <property type="molecule type" value="Genomic_DNA"/>
</dbReference>
<dbReference type="PROSITE" id="PS50114">
    <property type="entry name" value="GATA_ZN_FINGER_2"/>
    <property type="match status" value="1"/>
</dbReference>
<dbReference type="InterPro" id="IPR013088">
    <property type="entry name" value="Znf_NHR/GATA"/>
</dbReference>
<keyword evidence="2" id="KW-0479">Metal-binding</keyword>
<sequence length="250" mass="28270">MDIYGKAKVPGEVPTDFQSEMLSSPAGAIWEDFIPEQNMEGDEEDNISLQWLSIFMEDCFSSTTSFNFPTPLIPTKTNNASNSCATDPYPAPLRNPNPCSFQKPSFPAKARNKRRKTKTSSQFINSSIDSPLLHQKHWLAESELLISPKMEKNENKPETEDEEKGINGRGVQHQQPKRCSHCLSQRTPQWRTGPLGPKTLCNACGVRFKSGRLLPEYRPAKSPTFVNYKHSNSHKKVMEMRMSDFSTNSI</sequence>
<dbReference type="SMART" id="SM00401">
    <property type="entry name" value="ZnF_GATA"/>
    <property type="match status" value="1"/>
</dbReference>
<proteinExistence type="inferred from homology"/>
<evidence type="ECO:0000259" key="8">
    <source>
        <dbReference type="PROSITE" id="PS50114"/>
    </source>
</evidence>
<keyword evidence="10" id="KW-1185">Reference proteome</keyword>
<evidence type="ECO:0000256" key="4">
    <source>
        <dbReference type="ARBA" id="ARBA00022833"/>
    </source>
</evidence>
<evidence type="ECO:0000256" key="2">
    <source>
        <dbReference type="ARBA" id="ARBA00022723"/>
    </source>
</evidence>
<evidence type="ECO:0000313" key="9">
    <source>
        <dbReference type="EMBL" id="KAI0493069.1"/>
    </source>
</evidence>
<organism evidence="9 10">
    <name type="scientific">Dendrobium nobile</name>
    <name type="common">Orchid</name>
    <dbReference type="NCBI Taxonomy" id="94219"/>
    <lineage>
        <taxon>Eukaryota</taxon>
        <taxon>Viridiplantae</taxon>
        <taxon>Streptophyta</taxon>
        <taxon>Embryophyta</taxon>
        <taxon>Tracheophyta</taxon>
        <taxon>Spermatophyta</taxon>
        <taxon>Magnoliopsida</taxon>
        <taxon>Liliopsida</taxon>
        <taxon>Asparagales</taxon>
        <taxon>Orchidaceae</taxon>
        <taxon>Epidendroideae</taxon>
        <taxon>Malaxideae</taxon>
        <taxon>Dendrobiinae</taxon>
        <taxon>Dendrobium</taxon>
    </lineage>
</organism>
<dbReference type="SUPFAM" id="SSF57716">
    <property type="entry name" value="Glucocorticoid receptor-like (DNA-binding domain)"/>
    <property type="match status" value="1"/>
</dbReference>
<evidence type="ECO:0000256" key="1">
    <source>
        <dbReference type="ARBA" id="ARBA00005694"/>
    </source>
</evidence>
<evidence type="ECO:0000256" key="3">
    <source>
        <dbReference type="ARBA" id="ARBA00022771"/>
    </source>
</evidence>
<feature type="domain" description="GATA-type" evidence="8">
    <location>
        <begin position="173"/>
        <end position="209"/>
    </location>
</feature>
<evidence type="ECO:0000313" key="10">
    <source>
        <dbReference type="Proteomes" id="UP000829196"/>
    </source>
</evidence>
<dbReference type="Gene3D" id="3.30.50.10">
    <property type="entry name" value="Erythroid Transcription Factor GATA-1, subunit A"/>
    <property type="match status" value="1"/>
</dbReference>
<dbReference type="GO" id="GO:0005634">
    <property type="term" value="C:nucleus"/>
    <property type="evidence" value="ECO:0007669"/>
    <property type="project" value="TreeGrafter"/>
</dbReference>
<dbReference type="InterPro" id="IPR000679">
    <property type="entry name" value="Znf_GATA"/>
</dbReference>
<feature type="region of interest" description="Disordered" evidence="7">
    <location>
        <begin position="149"/>
        <end position="173"/>
    </location>
</feature>
<dbReference type="GO" id="GO:0006355">
    <property type="term" value="P:regulation of DNA-templated transcription"/>
    <property type="evidence" value="ECO:0007669"/>
    <property type="project" value="InterPro"/>
</dbReference>
<keyword evidence="3 6" id="KW-0863">Zinc-finger</keyword>
<dbReference type="PROSITE" id="PS00344">
    <property type="entry name" value="GATA_ZN_FINGER_1"/>
    <property type="match status" value="1"/>
</dbReference>
<dbReference type="Proteomes" id="UP000829196">
    <property type="component" value="Unassembled WGS sequence"/>
</dbReference>
<dbReference type="GO" id="GO:0008270">
    <property type="term" value="F:zinc ion binding"/>
    <property type="evidence" value="ECO:0007669"/>
    <property type="project" value="UniProtKB-KW"/>
</dbReference>
<dbReference type="OrthoDB" id="2162994at2759"/>
<accession>A0A8T3AAB7</accession>
<dbReference type="FunFam" id="3.30.50.10:FF:000018">
    <property type="entry name" value="GATA transcription factor"/>
    <property type="match status" value="1"/>
</dbReference>
<dbReference type="GO" id="GO:0030154">
    <property type="term" value="P:cell differentiation"/>
    <property type="evidence" value="ECO:0007669"/>
    <property type="project" value="TreeGrafter"/>
</dbReference>
<dbReference type="SMR" id="A0A8T3AAB7"/>
<keyword evidence="5" id="KW-0010">Activator</keyword>
<feature type="compositionally biased region" description="Basic and acidic residues" evidence="7">
    <location>
        <begin position="149"/>
        <end position="158"/>
    </location>
</feature>
<dbReference type="CDD" id="cd00202">
    <property type="entry name" value="ZnF_GATA"/>
    <property type="match status" value="1"/>
</dbReference>
<name>A0A8T3AAB7_DENNO</name>
<dbReference type="Pfam" id="PF00320">
    <property type="entry name" value="GATA"/>
    <property type="match status" value="1"/>
</dbReference>
<dbReference type="AlphaFoldDB" id="A0A8T3AAB7"/>
<evidence type="ECO:0000256" key="6">
    <source>
        <dbReference type="PROSITE-ProRule" id="PRU00094"/>
    </source>
</evidence>
<dbReference type="InterPro" id="IPR051140">
    <property type="entry name" value="GATA_TF"/>
</dbReference>
<feature type="region of interest" description="Disordered" evidence="7">
    <location>
        <begin position="79"/>
        <end position="123"/>
    </location>
</feature>
<gene>
    <name evidence="9" type="ORF">KFK09_027345</name>
</gene>
<dbReference type="GO" id="GO:0043565">
    <property type="term" value="F:sequence-specific DNA binding"/>
    <property type="evidence" value="ECO:0007669"/>
    <property type="project" value="InterPro"/>
</dbReference>
<dbReference type="PANTHER" id="PTHR45658:SF18">
    <property type="entry name" value="PROTEIN GAT2"/>
    <property type="match status" value="1"/>
</dbReference>
<dbReference type="PANTHER" id="PTHR45658">
    <property type="entry name" value="GATA TRANSCRIPTION FACTOR"/>
    <property type="match status" value="1"/>
</dbReference>
<comment type="caution">
    <text evidence="9">The sequence shown here is derived from an EMBL/GenBank/DDBJ whole genome shotgun (WGS) entry which is preliminary data.</text>
</comment>
<keyword evidence="4" id="KW-0862">Zinc</keyword>
<protein>
    <recommendedName>
        <fullName evidence="8">GATA-type domain-containing protein</fullName>
    </recommendedName>
</protein>
<evidence type="ECO:0000256" key="5">
    <source>
        <dbReference type="ARBA" id="ARBA00023159"/>
    </source>
</evidence>